<reference evidence="2 3" key="1">
    <citation type="submission" date="2019-07" db="EMBL/GenBank/DDBJ databases">
        <title>Paenibacillus ottowii sp. nov. isolated from a fermentation system processing bovine manure.</title>
        <authorList>
            <person name="Velazquez L.F."/>
            <person name="Rajbanshi S."/>
            <person name="Guan S."/>
            <person name="Hinchee M."/>
            <person name="Welsh A."/>
        </authorList>
    </citation>
    <scope>NUCLEOTIDE SEQUENCE [LARGE SCALE GENOMIC DNA]</scope>
    <source>
        <strain evidence="2 3">MS2379</strain>
    </source>
</reference>
<evidence type="ECO:0000256" key="1">
    <source>
        <dbReference type="SAM" id="Phobius"/>
    </source>
</evidence>
<accession>A0ABY3B0N9</accession>
<protein>
    <submittedName>
        <fullName evidence="2">Uncharacterized protein</fullName>
    </submittedName>
</protein>
<keyword evidence="1" id="KW-1133">Transmembrane helix</keyword>
<gene>
    <name evidence="2" type="ORF">FKV70_23930</name>
</gene>
<comment type="caution">
    <text evidence="2">The sequence shown here is derived from an EMBL/GenBank/DDBJ whole genome shotgun (WGS) entry which is preliminary data.</text>
</comment>
<sequence length="110" mass="12839">MNETLTMTGLILTVLVVLYSVKKIYDFIDMRKMVQRDIYENYEIYRAAQKFAFGTPVDEITEILTNSYELDDNQIKETMLLALPHRTDPDGGYLAFIKAINRVLGQEIYY</sequence>
<feature type="transmembrane region" description="Helical" evidence="1">
    <location>
        <begin position="6"/>
        <end position="25"/>
    </location>
</feature>
<keyword evidence="3" id="KW-1185">Reference proteome</keyword>
<organism evidence="2 3">
    <name type="scientific">Paenibacillus ottowii</name>
    <dbReference type="NCBI Taxonomy" id="2315729"/>
    <lineage>
        <taxon>Bacteria</taxon>
        <taxon>Bacillati</taxon>
        <taxon>Bacillota</taxon>
        <taxon>Bacilli</taxon>
        <taxon>Bacillales</taxon>
        <taxon>Paenibacillaceae</taxon>
        <taxon>Paenibacillus</taxon>
    </lineage>
</organism>
<dbReference type="Proteomes" id="UP000319219">
    <property type="component" value="Unassembled WGS sequence"/>
</dbReference>
<evidence type="ECO:0000313" key="3">
    <source>
        <dbReference type="Proteomes" id="UP000319219"/>
    </source>
</evidence>
<proteinExistence type="predicted"/>
<keyword evidence="1" id="KW-0812">Transmembrane</keyword>
<keyword evidence="1" id="KW-0472">Membrane</keyword>
<dbReference type="RefSeq" id="WP_142614786.1">
    <property type="nucleotide sequence ID" value="NZ_VIJZ01000015.1"/>
</dbReference>
<dbReference type="EMBL" id="VIJZ01000015">
    <property type="protein sequence ID" value="TQR94424.1"/>
    <property type="molecule type" value="Genomic_DNA"/>
</dbReference>
<evidence type="ECO:0000313" key="2">
    <source>
        <dbReference type="EMBL" id="TQR94424.1"/>
    </source>
</evidence>
<name>A0ABY3B0N9_9BACL</name>